<feature type="domain" description="ABC transmembrane type-1" evidence="8">
    <location>
        <begin position="122"/>
        <end position="328"/>
    </location>
</feature>
<gene>
    <name evidence="9" type="ORF">DMC14_001305</name>
</gene>
<dbReference type="EMBL" id="CP033058">
    <property type="protein sequence ID" value="AZZ65426.1"/>
    <property type="molecule type" value="Genomic_DNA"/>
</dbReference>
<evidence type="ECO:0000259" key="8">
    <source>
        <dbReference type="PROSITE" id="PS50928"/>
    </source>
</evidence>
<dbReference type="PANTHER" id="PTHR43744">
    <property type="entry name" value="ABC TRANSPORTER PERMEASE PROTEIN MG189-RELATED-RELATED"/>
    <property type="match status" value="1"/>
</dbReference>
<evidence type="ECO:0000256" key="3">
    <source>
        <dbReference type="ARBA" id="ARBA00022475"/>
    </source>
</evidence>
<comment type="similarity">
    <text evidence="7">Belongs to the binding-protein-dependent transport system permease family.</text>
</comment>
<evidence type="ECO:0000256" key="5">
    <source>
        <dbReference type="ARBA" id="ARBA00022989"/>
    </source>
</evidence>
<sequence>MLLTRLKIRRKRELSVLKSKQEMMSKPFSTTETVGRVFEWVFKILILTFFSILIILPFYFMFEQSLVDARFYSGQTGNQIAWWPFNYKDYENNGKTFSIFLRTSLHFENFKSAFEAGYFQALIFTAGYTSISVMVRLFFSITLGYALSLRNWRGRHAFFSFLLSLMVIPEITLISLQYTLVSKANWIGDNSPYKIVAMIVPFATSIFQAYMYKNAFEAIPNSVKESAMLDGANGFKYFFNIALPMVKATTWTVIILTTLASWNSYTWPAILWTSAPGKTAGYWAPMNLWLFTTGKFEVNPGEIQVVLSIRMASSLIAITPMIIVYFILRRRIMNAISRQGNATKG</sequence>
<keyword evidence="6 7" id="KW-0472">Membrane</keyword>
<keyword evidence="10" id="KW-1185">Reference proteome</keyword>
<feature type="transmembrane region" description="Helical" evidence="7">
    <location>
        <begin position="237"/>
        <end position="262"/>
    </location>
</feature>
<feature type="transmembrane region" description="Helical" evidence="7">
    <location>
        <begin position="305"/>
        <end position="328"/>
    </location>
</feature>
<protein>
    <submittedName>
        <fullName evidence="9">Carbohydrate ABC transporter permease</fullName>
    </submittedName>
</protein>
<reference evidence="9" key="1">
    <citation type="submission" date="2019-03" db="EMBL/GenBank/DDBJ databases">
        <title>Draft Sequence and Annotation of the Mycoplasma phocicerebrale Strain 1049T Genome.</title>
        <authorList>
            <person name="Frasca S.Jr."/>
            <person name="Kutish G.F."/>
            <person name="Castellanos Gell J."/>
            <person name="Michaels D.L."/>
            <person name="Brown D.R."/>
        </authorList>
    </citation>
    <scope>NUCLEOTIDE SEQUENCE</scope>
    <source>
        <strain evidence="9">1049</strain>
    </source>
</reference>
<dbReference type="Proteomes" id="UP000256585">
    <property type="component" value="Chromosome"/>
</dbReference>
<name>A0A3T0TTY1_9BACT</name>
<evidence type="ECO:0000256" key="7">
    <source>
        <dbReference type="RuleBase" id="RU363032"/>
    </source>
</evidence>
<dbReference type="InterPro" id="IPR035906">
    <property type="entry name" value="MetI-like_sf"/>
</dbReference>
<dbReference type="CDD" id="cd06261">
    <property type="entry name" value="TM_PBP2"/>
    <property type="match status" value="1"/>
</dbReference>
<evidence type="ECO:0000256" key="2">
    <source>
        <dbReference type="ARBA" id="ARBA00022448"/>
    </source>
</evidence>
<feature type="transmembrane region" description="Helical" evidence="7">
    <location>
        <begin position="193"/>
        <end position="212"/>
    </location>
</feature>
<organism evidence="9 10">
    <name type="scientific">Metamycoplasma phocicerebrale</name>
    <dbReference type="NCBI Taxonomy" id="142649"/>
    <lineage>
        <taxon>Bacteria</taxon>
        <taxon>Bacillati</taxon>
        <taxon>Mycoplasmatota</taxon>
        <taxon>Mycoplasmoidales</taxon>
        <taxon>Metamycoplasmataceae</taxon>
        <taxon>Metamycoplasma</taxon>
    </lineage>
</organism>
<keyword evidence="2 7" id="KW-0813">Transport</keyword>
<dbReference type="GO" id="GO:0055085">
    <property type="term" value="P:transmembrane transport"/>
    <property type="evidence" value="ECO:0007669"/>
    <property type="project" value="InterPro"/>
</dbReference>
<feature type="transmembrane region" description="Helical" evidence="7">
    <location>
        <begin position="40"/>
        <end position="62"/>
    </location>
</feature>
<keyword evidence="5 7" id="KW-1133">Transmembrane helix</keyword>
<dbReference type="AlphaFoldDB" id="A0A3T0TTY1"/>
<dbReference type="KEGG" id="mphc:DMC14_001305"/>
<proteinExistence type="inferred from homology"/>
<accession>A0A3T0TTY1</accession>
<evidence type="ECO:0000313" key="10">
    <source>
        <dbReference type="Proteomes" id="UP000256585"/>
    </source>
</evidence>
<dbReference type="InterPro" id="IPR000515">
    <property type="entry name" value="MetI-like"/>
</dbReference>
<dbReference type="Gene3D" id="1.10.3720.10">
    <property type="entry name" value="MetI-like"/>
    <property type="match status" value="1"/>
</dbReference>
<dbReference type="GO" id="GO:0005886">
    <property type="term" value="C:plasma membrane"/>
    <property type="evidence" value="ECO:0007669"/>
    <property type="project" value="UniProtKB-SubCell"/>
</dbReference>
<feature type="transmembrane region" description="Helical" evidence="7">
    <location>
        <begin position="118"/>
        <end position="146"/>
    </location>
</feature>
<evidence type="ECO:0000256" key="1">
    <source>
        <dbReference type="ARBA" id="ARBA00004651"/>
    </source>
</evidence>
<feature type="transmembrane region" description="Helical" evidence="7">
    <location>
        <begin position="158"/>
        <end position="181"/>
    </location>
</feature>
<comment type="subcellular location">
    <subcellularLocation>
        <location evidence="1 7">Cell membrane</location>
        <topology evidence="1 7">Multi-pass membrane protein</topology>
    </subcellularLocation>
</comment>
<dbReference type="SUPFAM" id="SSF161098">
    <property type="entry name" value="MetI-like"/>
    <property type="match status" value="1"/>
</dbReference>
<dbReference type="RefSeq" id="WP_116171744.1">
    <property type="nucleotide sequence ID" value="NZ_CP033058.2"/>
</dbReference>
<evidence type="ECO:0000313" key="9">
    <source>
        <dbReference type="EMBL" id="AZZ65426.1"/>
    </source>
</evidence>
<dbReference type="PROSITE" id="PS50928">
    <property type="entry name" value="ABC_TM1"/>
    <property type="match status" value="1"/>
</dbReference>
<keyword evidence="4 7" id="KW-0812">Transmembrane</keyword>
<dbReference type="Pfam" id="PF00528">
    <property type="entry name" value="BPD_transp_1"/>
    <property type="match status" value="1"/>
</dbReference>
<dbReference type="OrthoDB" id="9787837at2"/>
<keyword evidence="3" id="KW-1003">Cell membrane</keyword>
<evidence type="ECO:0000256" key="4">
    <source>
        <dbReference type="ARBA" id="ARBA00022692"/>
    </source>
</evidence>
<evidence type="ECO:0000256" key="6">
    <source>
        <dbReference type="ARBA" id="ARBA00023136"/>
    </source>
</evidence>
<dbReference type="PANTHER" id="PTHR43744:SF12">
    <property type="entry name" value="ABC TRANSPORTER PERMEASE PROTEIN MG189-RELATED"/>
    <property type="match status" value="1"/>
</dbReference>